<dbReference type="InterPro" id="IPR045745">
    <property type="entry name" value="HTH_58_Actinobacteria-type"/>
</dbReference>
<evidence type="ECO:0000313" key="4">
    <source>
        <dbReference type="Proteomes" id="UP000031523"/>
    </source>
</evidence>
<evidence type="ECO:0000313" key="3">
    <source>
        <dbReference type="EMBL" id="AJE86408.1"/>
    </source>
</evidence>
<protein>
    <submittedName>
        <fullName evidence="3">Transcriptional regulator</fullName>
    </submittedName>
</protein>
<name>A0A0B5EU94_STRA4</name>
<reference evidence="3 4" key="1">
    <citation type="submission" date="2015-01" db="EMBL/GenBank/DDBJ databases">
        <title>Enhanced salinomycin production by adjusting the supply of polyketide extender units in Streptomyce albus DSM 41398.</title>
        <authorList>
            <person name="Lu C."/>
        </authorList>
    </citation>
    <scope>NUCLEOTIDE SEQUENCE [LARGE SCALE GENOMIC DNA]</scope>
    <source>
        <strain evidence="4">ATCC 21838 / DSM 41398 / FERM P-419 / JCM 4703 / NBRC 107858</strain>
    </source>
</reference>
<dbReference type="Gene3D" id="1.10.10.60">
    <property type="entry name" value="Homeodomain-like"/>
    <property type="match status" value="1"/>
</dbReference>
<dbReference type="KEGG" id="sals:SLNWT_6032"/>
<dbReference type="AlphaFoldDB" id="A0A0B5EU94"/>
<dbReference type="Proteomes" id="UP000031523">
    <property type="component" value="Chromosome"/>
</dbReference>
<evidence type="ECO:0000259" key="2">
    <source>
        <dbReference type="Pfam" id="PF19575"/>
    </source>
</evidence>
<keyword evidence="4" id="KW-1185">Reference proteome</keyword>
<proteinExistence type="predicted"/>
<feature type="compositionally biased region" description="Basic and acidic residues" evidence="1">
    <location>
        <begin position="1"/>
        <end position="21"/>
    </location>
</feature>
<dbReference type="Pfam" id="PF19575">
    <property type="entry name" value="HTH_58"/>
    <property type="match status" value="1"/>
</dbReference>
<evidence type="ECO:0000256" key="1">
    <source>
        <dbReference type="SAM" id="MobiDB-lite"/>
    </source>
</evidence>
<feature type="domain" description="Helix-turn-helix" evidence="2">
    <location>
        <begin position="20"/>
        <end position="81"/>
    </location>
</feature>
<sequence length="88" mass="9478">MIMRTPERTSHEEDRVAETLKKGSRVTGAARDKLAADLKKKYDSGASIRALAEETGRSYGFVHRMLSESGVVLRGRGGATRGKKASAG</sequence>
<feature type="region of interest" description="Disordered" evidence="1">
    <location>
        <begin position="1"/>
        <end position="28"/>
    </location>
</feature>
<gene>
    <name evidence="3" type="ORF">SLNWT_6032</name>
</gene>
<organism evidence="3 4">
    <name type="scientific">Streptomyces albus (strain ATCC 21838 / DSM 41398 / FERM P-419 / JCM 4703 / NBRC 107858)</name>
    <dbReference type="NCBI Taxonomy" id="1081613"/>
    <lineage>
        <taxon>Bacteria</taxon>
        <taxon>Bacillati</taxon>
        <taxon>Actinomycetota</taxon>
        <taxon>Actinomycetes</taxon>
        <taxon>Kitasatosporales</taxon>
        <taxon>Streptomycetaceae</taxon>
        <taxon>Streptomyces</taxon>
    </lineage>
</organism>
<accession>A0A0B5EU94</accession>
<dbReference type="EMBL" id="CP010519">
    <property type="protein sequence ID" value="AJE86408.1"/>
    <property type="molecule type" value="Genomic_DNA"/>
</dbReference>
<dbReference type="STRING" id="1888.Salbus254_5246"/>